<proteinExistence type="predicted"/>
<accession>A0A8T0RL41</accession>
<gene>
    <name evidence="2" type="ORF">PVAP13_5NG103608</name>
</gene>
<protein>
    <submittedName>
        <fullName evidence="2">Uncharacterized protein</fullName>
    </submittedName>
</protein>
<reference evidence="2" key="1">
    <citation type="submission" date="2020-05" db="EMBL/GenBank/DDBJ databases">
        <title>WGS assembly of Panicum virgatum.</title>
        <authorList>
            <person name="Lovell J.T."/>
            <person name="Jenkins J."/>
            <person name="Shu S."/>
            <person name="Juenger T.E."/>
            <person name="Schmutz J."/>
        </authorList>
    </citation>
    <scope>NUCLEOTIDE SEQUENCE</scope>
    <source>
        <strain evidence="2">AP13</strain>
    </source>
</reference>
<evidence type="ECO:0000256" key="1">
    <source>
        <dbReference type="SAM" id="MobiDB-lite"/>
    </source>
</evidence>
<comment type="caution">
    <text evidence="2">The sequence shown here is derived from an EMBL/GenBank/DDBJ whole genome shotgun (WGS) entry which is preliminary data.</text>
</comment>
<evidence type="ECO:0000313" key="2">
    <source>
        <dbReference type="EMBL" id="KAG2586144.1"/>
    </source>
</evidence>
<dbReference type="Proteomes" id="UP000823388">
    <property type="component" value="Chromosome 5N"/>
</dbReference>
<name>A0A8T0RL41_PANVG</name>
<organism evidence="2 3">
    <name type="scientific">Panicum virgatum</name>
    <name type="common">Blackwell switchgrass</name>
    <dbReference type="NCBI Taxonomy" id="38727"/>
    <lineage>
        <taxon>Eukaryota</taxon>
        <taxon>Viridiplantae</taxon>
        <taxon>Streptophyta</taxon>
        <taxon>Embryophyta</taxon>
        <taxon>Tracheophyta</taxon>
        <taxon>Spermatophyta</taxon>
        <taxon>Magnoliopsida</taxon>
        <taxon>Liliopsida</taxon>
        <taxon>Poales</taxon>
        <taxon>Poaceae</taxon>
        <taxon>PACMAD clade</taxon>
        <taxon>Panicoideae</taxon>
        <taxon>Panicodae</taxon>
        <taxon>Paniceae</taxon>
        <taxon>Panicinae</taxon>
        <taxon>Panicum</taxon>
        <taxon>Panicum sect. Hiantes</taxon>
    </lineage>
</organism>
<dbReference type="AlphaFoldDB" id="A0A8T0RL41"/>
<keyword evidence="3" id="KW-1185">Reference proteome</keyword>
<dbReference type="EMBL" id="CM029046">
    <property type="protein sequence ID" value="KAG2586144.1"/>
    <property type="molecule type" value="Genomic_DNA"/>
</dbReference>
<sequence length="151" mass="16070">MGLFPFSFLGFGYGLIDSRARFGSIDRQSPHLACLASAPSLLAPAPRRAAESSSSPDLASPQTIASRSKFSKTPIPRSRALGGNPIFSAPRRLAPSPTLPPRKSPKSPNPLLEAPNPPRLNPDSAPAEAEPYPRRTPNPPARSQILGFPMP</sequence>
<feature type="compositionally biased region" description="Low complexity" evidence="1">
    <location>
        <begin position="44"/>
        <end position="56"/>
    </location>
</feature>
<feature type="region of interest" description="Disordered" evidence="1">
    <location>
        <begin position="44"/>
        <end position="151"/>
    </location>
</feature>
<evidence type="ECO:0000313" key="3">
    <source>
        <dbReference type="Proteomes" id="UP000823388"/>
    </source>
</evidence>